<gene>
    <name evidence="1" type="ORF">MDA_GLEAN10011817</name>
</gene>
<proteinExistence type="predicted"/>
<reference evidence="2" key="1">
    <citation type="journal article" date="2013" name="Science">
        <title>Comparative analysis of bat genomes provides insight into the evolution of flight and immunity.</title>
        <authorList>
            <person name="Zhang G."/>
            <person name="Cowled C."/>
            <person name="Shi Z."/>
            <person name="Huang Z."/>
            <person name="Bishop-Lilly K.A."/>
            <person name="Fang X."/>
            <person name="Wynne J.W."/>
            <person name="Xiong Z."/>
            <person name="Baker M.L."/>
            <person name="Zhao W."/>
            <person name="Tachedjian M."/>
            <person name="Zhu Y."/>
            <person name="Zhou P."/>
            <person name="Jiang X."/>
            <person name="Ng J."/>
            <person name="Yang L."/>
            <person name="Wu L."/>
            <person name="Xiao J."/>
            <person name="Feng Y."/>
            <person name="Chen Y."/>
            <person name="Sun X."/>
            <person name="Zhang Y."/>
            <person name="Marsh G.A."/>
            <person name="Crameri G."/>
            <person name="Broder C.C."/>
            <person name="Frey K.G."/>
            <person name="Wang L.F."/>
            <person name="Wang J."/>
        </authorList>
    </citation>
    <scope>NUCLEOTIDE SEQUENCE [LARGE SCALE GENOMIC DNA]</scope>
</reference>
<accession>L5MJ74</accession>
<name>L5MJ74_MYODS</name>
<organism evidence="1 2">
    <name type="scientific">Myotis davidii</name>
    <name type="common">David's myotis</name>
    <dbReference type="NCBI Taxonomy" id="225400"/>
    <lineage>
        <taxon>Eukaryota</taxon>
        <taxon>Metazoa</taxon>
        <taxon>Chordata</taxon>
        <taxon>Craniata</taxon>
        <taxon>Vertebrata</taxon>
        <taxon>Euteleostomi</taxon>
        <taxon>Mammalia</taxon>
        <taxon>Eutheria</taxon>
        <taxon>Laurasiatheria</taxon>
        <taxon>Chiroptera</taxon>
        <taxon>Yangochiroptera</taxon>
        <taxon>Vespertilionidae</taxon>
        <taxon>Myotis</taxon>
    </lineage>
</organism>
<dbReference type="Proteomes" id="UP000010556">
    <property type="component" value="Unassembled WGS sequence"/>
</dbReference>
<protein>
    <submittedName>
        <fullName evidence="1">Uncharacterized protein</fullName>
    </submittedName>
</protein>
<sequence>MWRNLKKFKFQGTGFEREGQRKCLLTGASHKPVISPLDHLNRTQEGLRRPGFALSPDTNPLHDGDLSSLHFVIRVR</sequence>
<keyword evidence="2" id="KW-1185">Reference proteome</keyword>
<evidence type="ECO:0000313" key="1">
    <source>
        <dbReference type="EMBL" id="ELK37788.1"/>
    </source>
</evidence>
<dbReference type="AlphaFoldDB" id="L5MJ74"/>
<dbReference type="EMBL" id="KB099993">
    <property type="protein sequence ID" value="ELK37788.1"/>
    <property type="molecule type" value="Genomic_DNA"/>
</dbReference>
<evidence type="ECO:0000313" key="2">
    <source>
        <dbReference type="Proteomes" id="UP000010556"/>
    </source>
</evidence>